<evidence type="ECO:0000256" key="5">
    <source>
        <dbReference type="PIRSR" id="PIRSR605493-1"/>
    </source>
</evidence>
<dbReference type="RefSeq" id="WP_354697117.1">
    <property type="nucleotide sequence ID" value="NZ_JAZHOG010000019.1"/>
</dbReference>
<dbReference type="GO" id="GO:0046872">
    <property type="term" value="F:metal ion binding"/>
    <property type="evidence" value="ECO:0007669"/>
    <property type="project" value="UniProtKB-KW"/>
</dbReference>
<dbReference type="PANTHER" id="PTHR33254:SF4">
    <property type="entry name" value="4-HYDROXY-4-METHYL-2-OXOGLUTARATE ALDOLASE 3-RELATED"/>
    <property type="match status" value="1"/>
</dbReference>
<dbReference type="InterPro" id="IPR036704">
    <property type="entry name" value="RraA/RraA-like_sf"/>
</dbReference>
<gene>
    <name evidence="6" type="ORF">V3330_19335</name>
</gene>
<comment type="cofactor">
    <cofactor evidence="1">
        <name>a divalent metal cation</name>
        <dbReference type="ChEBI" id="CHEBI:60240"/>
    </cofactor>
</comment>
<evidence type="ECO:0000256" key="2">
    <source>
        <dbReference type="ARBA" id="ARBA00016549"/>
    </source>
</evidence>
<dbReference type="SUPFAM" id="SSF89562">
    <property type="entry name" value="RraA-like"/>
    <property type="match status" value="1"/>
</dbReference>
<dbReference type="CDD" id="cd16841">
    <property type="entry name" value="RraA_family"/>
    <property type="match status" value="1"/>
</dbReference>
<dbReference type="Proteomes" id="UP001359886">
    <property type="component" value="Unassembled WGS sequence"/>
</dbReference>
<evidence type="ECO:0000256" key="4">
    <source>
        <dbReference type="ARBA" id="ARBA00030169"/>
    </source>
</evidence>
<feature type="binding site" evidence="5">
    <location>
        <position position="106"/>
    </location>
    <ligand>
        <name>substrate</name>
    </ligand>
</feature>
<sequence length="211" mass="22835">MKFDAYERFQHLLATDFADVLKRDRVMDPGIRPLWQPMPYVAGPAYPVRCAPGDNTALHAAIYRAPRGAIIVAQAGDQEYALSGGNVCAVAQKNGIAGFVVDGLVRDLGEVRELEFPVFARGVIPKPGRKDGGGEIDVAVRCGGVEVHPGDIIVADEEGIIAIPADDCEAVLSEAERRAARAAAQSLEEWERDHRAKIEKLMGPDQGNRHD</sequence>
<name>A0AAW9RJ35_9GAMM</name>
<keyword evidence="5" id="KW-0460">Magnesium</keyword>
<accession>A0AAW9RJ35</accession>
<evidence type="ECO:0000256" key="1">
    <source>
        <dbReference type="ARBA" id="ARBA00001968"/>
    </source>
</evidence>
<keyword evidence="7" id="KW-1185">Reference proteome</keyword>
<feature type="binding site" evidence="5">
    <location>
        <position position="107"/>
    </location>
    <ligand>
        <name>Mg(2+)</name>
        <dbReference type="ChEBI" id="CHEBI:18420"/>
    </ligand>
</feature>
<evidence type="ECO:0000313" key="6">
    <source>
        <dbReference type="EMBL" id="MEJ8569791.1"/>
    </source>
</evidence>
<dbReference type="InterPro" id="IPR005493">
    <property type="entry name" value="RraA/RraA-like"/>
</dbReference>
<dbReference type="PANTHER" id="PTHR33254">
    <property type="entry name" value="4-HYDROXY-4-METHYL-2-OXOGLUTARATE ALDOLASE 3-RELATED"/>
    <property type="match status" value="1"/>
</dbReference>
<dbReference type="Pfam" id="PF03737">
    <property type="entry name" value="RraA-like"/>
    <property type="match status" value="1"/>
</dbReference>
<comment type="cofactor">
    <cofactor evidence="5">
        <name>Mg(2+)</name>
        <dbReference type="ChEBI" id="CHEBI:18420"/>
    </cofactor>
</comment>
<comment type="caution">
    <text evidence="6">The sequence shown here is derived from an EMBL/GenBank/DDBJ whole genome shotgun (WGS) entry which is preliminary data.</text>
</comment>
<proteinExistence type="predicted"/>
<dbReference type="AlphaFoldDB" id="A0AAW9RJ35"/>
<feature type="binding site" evidence="5">
    <location>
        <begin position="84"/>
        <end position="87"/>
    </location>
    <ligand>
        <name>substrate</name>
    </ligand>
</feature>
<reference evidence="6 7" key="1">
    <citation type="submission" date="2024-02" db="EMBL/GenBank/DDBJ databases">
        <title>A novel Wenzhouxiangellaceae bacterium, isolated from coastal sediments.</title>
        <authorList>
            <person name="Du Z.-J."/>
            <person name="Ye Y.-Q."/>
            <person name="Zhang X.-Y."/>
        </authorList>
    </citation>
    <scope>NUCLEOTIDE SEQUENCE [LARGE SCALE GENOMIC DNA]</scope>
    <source>
        <strain evidence="6 7">CH-27</strain>
    </source>
</reference>
<keyword evidence="5" id="KW-0479">Metal-binding</keyword>
<evidence type="ECO:0000313" key="7">
    <source>
        <dbReference type="Proteomes" id="UP001359886"/>
    </source>
</evidence>
<dbReference type="Gene3D" id="3.50.30.40">
    <property type="entry name" value="Ribonuclease E inhibitor RraA/RraA-like"/>
    <property type="match status" value="1"/>
</dbReference>
<dbReference type="EMBL" id="JAZHOG010000019">
    <property type="protein sequence ID" value="MEJ8569791.1"/>
    <property type="molecule type" value="Genomic_DNA"/>
</dbReference>
<organism evidence="6 7">
    <name type="scientific">Elongatibacter sediminis</name>
    <dbReference type="NCBI Taxonomy" id="3119006"/>
    <lineage>
        <taxon>Bacteria</taxon>
        <taxon>Pseudomonadati</taxon>
        <taxon>Pseudomonadota</taxon>
        <taxon>Gammaproteobacteria</taxon>
        <taxon>Chromatiales</taxon>
        <taxon>Wenzhouxiangellaceae</taxon>
        <taxon>Elongatibacter</taxon>
    </lineage>
</organism>
<protein>
    <recommendedName>
        <fullName evidence="2">Putative 4-hydroxy-4-methyl-2-oxoglutarate aldolase</fullName>
    </recommendedName>
    <alternativeName>
        <fullName evidence="3">Regulator of ribonuclease activity homolog</fullName>
    </alternativeName>
    <alternativeName>
        <fullName evidence="4">RraA-like protein</fullName>
    </alternativeName>
</protein>
<evidence type="ECO:0000256" key="3">
    <source>
        <dbReference type="ARBA" id="ARBA00029596"/>
    </source>
</evidence>